<evidence type="ECO:0000256" key="3">
    <source>
        <dbReference type="ARBA" id="ARBA00022448"/>
    </source>
</evidence>
<comment type="caution">
    <text evidence="8">The sequence shown here is derived from an EMBL/GenBank/DDBJ whole genome shotgun (WGS) entry which is preliminary data.</text>
</comment>
<evidence type="ECO:0000256" key="2">
    <source>
        <dbReference type="ARBA" id="ARBA00008107"/>
    </source>
</evidence>
<dbReference type="AlphaFoldDB" id="A0AAW8B5T7"/>
<dbReference type="Gene3D" id="1.20.58.220">
    <property type="entry name" value="Phosphate transport system protein phou homolog 2, domain 2"/>
    <property type="match status" value="2"/>
</dbReference>
<reference evidence="8" key="1">
    <citation type="journal article" date="2010" name="Int. J. Syst. Evol. Microbiol.">
        <title>Porticoccus litoralis gen. nov., sp. nov., a gammaproteobacterium isolated from the Yellow Sea.</title>
        <authorList>
            <person name="Oh H.M."/>
            <person name="Kim H."/>
            <person name="Kim K.M."/>
            <person name="Min G.S."/>
            <person name="Cho J.C."/>
        </authorList>
    </citation>
    <scope>NUCLEOTIDE SEQUENCE</scope>
    <source>
        <strain evidence="8">DSM 25064</strain>
    </source>
</reference>
<dbReference type="InterPro" id="IPR026022">
    <property type="entry name" value="PhoU_dom"/>
</dbReference>
<evidence type="ECO:0000256" key="4">
    <source>
        <dbReference type="ARBA" id="ARBA00022490"/>
    </source>
</evidence>
<dbReference type="RefSeq" id="WP_305170305.1">
    <property type="nucleotide sequence ID" value="NZ_JAUUUU010000003.1"/>
</dbReference>
<organism evidence="8 9">
    <name type="scientific">Porticoccus litoralis</name>
    <dbReference type="NCBI Taxonomy" id="434086"/>
    <lineage>
        <taxon>Bacteria</taxon>
        <taxon>Pseudomonadati</taxon>
        <taxon>Pseudomonadota</taxon>
        <taxon>Gammaproteobacteria</taxon>
        <taxon>Cellvibrionales</taxon>
        <taxon>Porticoccaceae</taxon>
        <taxon>Porticoccus</taxon>
    </lineage>
</organism>
<feature type="domain" description="PhoU" evidence="7">
    <location>
        <begin position="129"/>
        <end position="213"/>
    </location>
</feature>
<comment type="function">
    <text evidence="6">Plays a role in the regulation of phosphate uptake.</text>
</comment>
<evidence type="ECO:0000313" key="8">
    <source>
        <dbReference type="EMBL" id="MDP1520730.1"/>
    </source>
</evidence>
<evidence type="ECO:0000256" key="5">
    <source>
        <dbReference type="ARBA" id="ARBA00022592"/>
    </source>
</evidence>
<dbReference type="EMBL" id="JAUUUU010000003">
    <property type="protein sequence ID" value="MDP1520730.1"/>
    <property type="molecule type" value="Genomic_DNA"/>
</dbReference>
<protein>
    <recommendedName>
        <fullName evidence="6">Phosphate-specific transport system accessory protein PhoU</fullName>
    </recommendedName>
</protein>
<dbReference type="GO" id="GO:0030643">
    <property type="term" value="P:intracellular phosphate ion homeostasis"/>
    <property type="evidence" value="ECO:0007669"/>
    <property type="project" value="InterPro"/>
</dbReference>
<dbReference type="InterPro" id="IPR028366">
    <property type="entry name" value="PhoU"/>
</dbReference>
<keyword evidence="9" id="KW-1185">Reference proteome</keyword>
<keyword evidence="3 6" id="KW-0813">Transport</keyword>
<dbReference type="SUPFAM" id="SSF109755">
    <property type="entry name" value="PhoU-like"/>
    <property type="match status" value="1"/>
</dbReference>
<evidence type="ECO:0000256" key="1">
    <source>
        <dbReference type="ARBA" id="ARBA00004496"/>
    </source>
</evidence>
<dbReference type="GO" id="GO:0005737">
    <property type="term" value="C:cytoplasm"/>
    <property type="evidence" value="ECO:0007669"/>
    <property type="project" value="UniProtKB-SubCell"/>
</dbReference>
<dbReference type="NCBIfam" id="TIGR02135">
    <property type="entry name" value="phoU_full"/>
    <property type="match status" value="1"/>
</dbReference>
<evidence type="ECO:0000313" key="9">
    <source>
        <dbReference type="Proteomes" id="UP001178354"/>
    </source>
</evidence>
<reference evidence="8" key="2">
    <citation type="submission" date="2023-08" db="EMBL/GenBank/DDBJ databases">
        <authorList>
            <person name="Luo J."/>
        </authorList>
    </citation>
    <scope>NUCLEOTIDE SEQUENCE</scope>
    <source>
        <strain evidence="8">DSM 25064</strain>
    </source>
</reference>
<dbReference type="GO" id="GO:0045936">
    <property type="term" value="P:negative regulation of phosphate metabolic process"/>
    <property type="evidence" value="ECO:0007669"/>
    <property type="project" value="InterPro"/>
</dbReference>
<comment type="subunit">
    <text evidence="6">Homodimer.</text>
</comment>
<dbReference type="PANTHER" id="PTHR42930:SF3">
    <property type="entry name" value="PHOSPHATE-SPECIFIC TRANSPORT SYSTEM ACCESSORY PROTEIN PHOU"/>
    <property type="match status" value="1"/>
</dbReference>
<name>A0AAW8B5T7_9GAMM</name>
<dbReference type="FunFam" id="1.20.58.220:FF:000002">
    <property type="entry name" value="Phosphate-specific transport system accessory protein PhoU"/>
    <property type="match status" value="1"/>
</dbReference>
<comment type="subcellular location">
    <subcellularLocation>
        <location evidence="1 6">Cytoplasm</location>
    </subcellularLocation>
</comment>
<proteinExistence type="inferred from homology"/>
<dbReference type="Proteomes" id="UP001178354">
    <property type="component" value="Unassembled WGS sequence"/>
</dbReference>
<keyword evidence="5 6" id="KW-0592">Phosphate transport</keyword>
<comment type="similarity">
    <text evidence="2 6">Belongs to the PhoU family.</text>
</comment>
<dbReference type="InterPro" id="IPR038078">
    <property type="entry name" value="PhoU-like_sf"/>
</dbReference>
<sequence length="230" mass="26287">MDKLNLDQHISRQFNEDLEEIKTSMLEMGGLVEMQVGDAIRALEDADSRLAERVIEVESRIDEMEMDIDETCTTLIARRQPAASDLRLVTAVSKTIRDLERIGDEAQKIAKMAIKLSEEGEAPRGYTEVRHIGNCVRKMLNDSLDAFSRFDAEAAIATMKEDRQVDMDYKSALREMITYMMEDPRSISRSMNILWALRSLERVGDHAKNICEHIVYLVQGRDIRHRGPDA</sequence>
<accession>A0AAW8B5T7</accession>
<feature type="domain" description="PhoU" evidence="7">
    <location>
        <begin position="26"/>
        <end position="112"/>
    </location>
</feature>
<evidence type="ECO:0000259" key="7">
    <source>
        <dbReference type="Pfam" id="PF01895"/>
    </source>
</evidence>
<dbReference type="Pfam" id="PF01895">
    <property type="entry name" value="PhoU"/>
    <property type="match status" value="2"/>
</dbReference>
<gene>
    <name evidence="8" type="primary">phoU</name>
    <name evidence="8" type="ORF">Q8A57_07115</name>
</gene>
<dbReference type="PANTHER" id="PTHR42930">
    <property type="entry name" value="PHOSPHATE-SPECIFIC TRANSPORT SYSTEM ACCESSORY PROTEIN PHOU"/>
    <property type="match status" value="1"/>
</dbReference>
<keyword evidence="4 6" id="KW-0963">Cytoplasm</keyword>
<dbReference type="GO" id="GO:0006817">
    <property type="term" value="P:phosphate ion transport"/>
    <property type="evidence" value="ECO:0007669"/>
    <property type="project" value="UniProtKB-KW"/>
</dbReference>
<dbReference type="PIRSF" id="PIRSF003107">
    <property type="entry name" value="PhoU"/>
    <property type="match status" value="1"/>
</dbReference>
<dbReference type="FunFam" id="1.20.58.220:FF:000001">
    <property type="entry name" value="Phosphate-specific transport system accessory protein PhoU"/>
    <property type="match status" value="1"/>
</dbReference>
<evidence type="ECO:0000256" key="6">
    <source>
        <dbReference type="PIRNR" id="PIRNR003107"/>
    </source>
</evidence>